<dbReference type="InterPro" id="IPR022998">
    <property type="entry name" value="ThiamineP_synth_TenI"/>
</dbReference>
<dbReference type="AlphaFoldDB" id="A0A212KBB9"/>
<protein>
    <submittedName>
        <fullName evidence="2">Thiamine monophosphate synthase</fullName>
    </submittedName>
</protein>
<dbReference type="EMBL" id="FLUO01000001">
    <property type="protein sequence ID" value="SBW09054.1"/>
    <property type="molecule type" value="Genomic_DNA"/>
</dbReference>
<evidence type="ECO:0000313" key="2">
    <source>
        <dbReference type="EMBL" id="SBW09054.1"/>
    </source>
</evidence>
<evidence type="ECO:0000259" key="1">
    <source>
        <dbReference type="Pfam" id="PF02581"/>
    </source>
</evidence>
<dbReference type="GO" id="GO:0009228">
    <property type="term" value="P:thiamine biosynthetic process"/>
    <property type="evidence" value="ECO:0007669"/>
    <property type="project" value="UniProtKB-KW"/>
</dbReference>
<feature type="domain" description="Thiamine phosphate synthase/TenI" evidence="1">
    <location>
        <begin position="81"/>
        <end position="183"/>
    </location>
</feature>
<dbReference type="InterPro" id="IPR036206">
    <property type="entry name" value="ThiamineP_synth_sf"/>
</dbReference>
<accession>A0A212KBB9</accession>
<proteinExistence type="predicted"/>
<dbReference type="SUPFAM" id="SSF51391">
    <property type="entry name" value="Thiamin phosphate synthase"/>
    <property type="match status" value="1"/>
</dbReference>
<organism evidence="2">
    <name type="scientific">uncultured Alphaproteobacteria bacterium</name>
    <dbReference type="NCBI Taxonomy" id="91750"/>
    <lineage>
        <taxon>Bacteria</taxon>
        <taxon>Pseudomonadati</taxon>
        <taxon>Pseudomonadota</taxon>
        <taxon>Alphaproteobacteria</taxon>
        <taxon>environmental samples</taxon>
    </lineage>
</organism>
<name>A0A212KBB9_9PROT</name>
<dbReference type="Gene3D" id="3.20.20.70">
    <property type="entry name" value="Aldolase class I"/>
    <property type="match status" value="1"/>
</dbReference>
<reference evidence="2" key="1">
    <citation type="submission" date="2016-04" db="EMBL/GenBank/DDBJ databases">
        <authorList>
            <person name="Evans L.H."/>
            <person name="Alamgir A."/>
            <person name="Owens N."/>
            <person name="Weber N.D."/>
            <person name="Virtaneva K."/>
            <person name="Barbian K."/>
            <person name="Babar A."/>
            <person name="Rosenke K."/>
        </authorList>
    </citation>
    <scope>NUCLEOTIDE SEQUENCE</scope>
    <source>
        <strain evidence="2">86</strain>
    </source>
</reference>
<dbReference type="Pfam" id="PF02581">
    <property type="entry name" value="TMP-TENI"/>
    <property type="match status" value="1"/>
</dbReference>
<gene>
    <name evidence="2" type="ORF">KL86APRO_12505</name>
</gene>
<sequence length="185" mass="19473">MRTIATVAARLNVRAAGLPALIALTDVSRRPDARLLLKALPHGTALLDRTGRRDLGRACRRKGVMLISARRDAGAAALYVRDLPAERAREIAAWRRRGGGPVFAAAHSPRALRRAARAGATAALLSPLFPTRSHPGAKGIGITRFRLWARETRLAVYALGGVTAANARALLSTAAVGIAGIDGVP</sequence>
<dbReference type="InterPro" id="IPR013785">
    <property type="entry name" value="Aldolase_TIM"/>
</dbReference>